<dbReference type="InterPro" id="IPR000415">
    <property type="entry name" value="Nitroreductase-like"/>
</dbReference>
<keyword evidence="8" id="KW-1185">Reference proteome</keyword>
<evidence type="ECO:0000256" key="5">
    <source>
        <dbReference type="ARBA" id="ARBA00023002"/>
    </source>
</evidence>
<name>A0A6V8MJH6_9BACT</name>
<evidence type="ECO:0000256" key="3">
    <source>
        <dbReference type="ARBA" id="ARBA00022630"/>
    </source>
</evidence>
<protein>
    <submittedName>
        <fullName evidence="7">Nitroreductase</fullName>
    </submittedName>
</protein>
<accession>A0A6V8MJH6</accession>
<evidence type="ECO:0000256" key="1">
    <source>
        <dbReference type="ARBA" id="ARBA00001917"/>
    </source>
</evidence>
<feature type="domain" description="Nitroreductase" evidence="6">
    <location>
        <begin position="5"/>
        <end position="60"/>
    </location>
</feature>
<dbReference type="InterPro" id="IPR029479">
    <property type="entry name" value="Nitroreductase"/>
</dbReference>
<evidence type="ECO:0000313" key="7">
    <source>
        <dbReference type="EMBL" id="GFO60130.1"/>
    </source>
</evidence>
<gene>
    <name evidence="7" type="ORF">GMST_24550</name>
</gene>
<dbReference type="SUPFAM" id="SSF55469">
    <property type="entry name" value="FMN-dependent nitroreductase-like"/>
    <property type="match status" value="1"/>
</dbReference>
<feature type="domain" description="Nitroreductase" evidence="6">
    <location>
        <begin position="61"/>
        <end position="149"/>
    </location>
</feature>
<dbReference type="RefSeq" id="WP_183354953.1">
    <property type="nucleotide sequence ID" value="NZ_BLXX01000007.1"/>
</dbReference>
<comment type="cofactor">
    <cofactor evidence="1">
        <name>FMN</name>
        <dbReference type="ChEBI" id="CHEBI:58210"/>
    </cofactor>
</comment>
<sequence length="180" mass="19915">MIEIVRARRSIRSFTQEPVSPEQVALLAETLLRAPTSRNLKPWSFVVVDDREQLEKLSRAKEHGSAFLKGAPLGIVVLADPARCDVWVEDCSIAAILVQMVAQSLGLGSCWIQIRERRHDAASSAEEQVRQVLDVPEGLKVACIIAVGHPAEKRTPVPASGLDYGKLRHNTYKEQLTIDN</sequence>
<keyword evidence="3" id="KW-0285">Flavoprotein</keyword>
<evidence type="ECO:0000256" key="4">
    <source>
        <dbReference type="ARBA" id="ARBA00022643"/>
    </source>
</evidence>
<evidence type="ECO:0000313" key="8">
    <source>
        <dbReference type="Proteomes" id="UP000556026"/>
    </source>
</evidence>
<reference evidence="8" key="1">
    <citation type="submission" date="2020-06" db="EMBL/GenBank/DDBJ databases">
        <title>Draft genomic sequence of Geomonas sp. Red330.</title>
        <authorList>
            <person name="Itoh H."/>
            <person name="Zhenxing X."/>
            <person name="Ushijima N."/>
            <person name="Masuda Y."/>
            <person name="Shiratori Y."/>
            <person name="Senoo K."/>
        </authorList>
    </citation>
    <scope>NUCLEOTIDE SEQUENCE [LARGE SCALE GENOMIC DNA]</scope>
    <source>
        <strain evidence="8">Red330</strain>
    </source>
</reference>
<keyword evidence="4" id="KW-0288">FMN</keyword>
<organism evidence="7 8">
    <name type="scientific">Geomonas silvestris</name>
    <dbReference type="NCBI Taxonomy" id="2740184"/>
    <lineage>
        <taxon>Bacteria</taxon>
        <taxon>Pseudomonadati</taxon>
        <taxon>Thermodesulfobacteriota</taxon>
        <taxon>Desulfuromonadia</taxon>
        <taxon>Geobacterales</taxon>
        <taxon>Geobacteraceae</taxon>
        <taxon>Geomonas</taxon>
    </lineage>
</organism>
<dbReference type="EMBL" id="BLXX01000007">
    <property type="protein sequence ID" value="GFO60130.1"/>
    <property type="molecule type" value="Genomic_DNA"/>
</dbReference>
<dbReference type="Gene3D" id="3.40.109.10">
    <property type="entry name" value="NADH Oxidase"/>
    <property type="match status" value="1"/>
</dbReference>
<dbReference type="AlphaFoldDB" id="A0A6V8MJH6"/>
<keyword evidence="5" id="KW-0560">Oxidoreductase</keyword>
<dbReference type="PANTHER" id="PTHR43673">
    <property type="entry name" value="NAD(P)H NITROREDUCTASE YDGI-RELATED"/>
    <property type="match status" value="1"/>
</dbReference>
<dbReference type="CDD" id="cd02151">
    <property type="entry name" value="nitroreductase"/>
    <property type="match status" value="1"/>
</dbReference>
<dbReference type="Pfam" id="PF00881">
    <property type="entry name" value="Nitroreductase"/>
    <property type="match status" value="2"/>
</dbReference>
<dbReference type="GO" id="GO:0016491">
    <property type="term" value="F:oxidoreductase activity"/>
    <property type="evidence" value="ECO:0007669"/>
    <property type="project" value="UniProtKB-KW"/>
</dbReference>
<comment type="similarity">
    <text evidence="2">Belongs to the nitroreductase family.</text>
</comment>
<proteinExistence type="inferred from homology"/>
<comment type="caution">
    <text evidence="7">The sequence shown here is derived from an EMBL/GenBank/DDBJ whole genome shotgun (WGS) entry which is preliminary data.</text>
</comment>
<evidence type="ECO:0000259" key="6">
    <source>
        <dbReference type="Pfam" id="PF00881"/>
    </source>
</evidence>
<dbReference type="Proteomes" id="UP000556026">
    <property type="component" value="Unassembled WGS sequence"/>
</dbReference>
<dbReference type="PANTHER" id="PTHR43673:SF2">
    <property type="entry name" value="NITROREDUCTASE"/>
    <property type="match status" value="1"/>
</dbReference>
<evidence type="ECO:0000256" key="2">
    <source>
        <dbReference type="ARBA" id="ARBA00007118"/>
    </source>
</evidence>